<gene>
    <name evidence="11" type="ORF">CDQ91_14270</name>
</gene>
<evidence type="ECO:0000256" key="6">
    <source>
        <dbReference type="ARBA" id="ARBA00022679"/>
    </source>
</evidence>
<dbReference type="EMBL" id="NISJ01000008">
    <property type="protein sequence ID" value="OWQ95083.1"/>
    <property type="molecule type" value="Genomic_DNA"/>
</dbReference>
<dbReference type="GO" id="GO:0016024">
    <property type="term" value="P:CDP-diacylglycerol biosynthetic process"/>
    <property type="evidence" value="ECO:0007669"/>
    <property type="project" value="UniProtKB-UniPathway"/>
</dbReference>
<evidence type="ECO:0000256" key="2">
    <source>
        <dbReference type="ARBA" id="ARBA00004765"/>
    </source>
</evidence>
<dbReference type="GO" id="GO:0005886">
    <property type="term" value="C:plasma membrane"/>
    <property type="evidence" value="ECO:0007669"/>
    <property type="project" value="TreeGrafter"/>
</dbReference>
<evidence type="ECO:0000256" key="4">
    <source>
        <dbReference type="ARBA" id="ARBA00013113"/>
    </source>
</evidence>
<dbReference type="CDD" id="cd07993">
    <property type="entry name" value="LPLAT_DHAPAT-like"/>
    <property type="match status" value="1"/>
</dbReference>
<dbReference type="SMART" id="SM00563">
    <property type="entry name" value="PlsC"/>
    <property type="match status" value="1"/>
</dbReference>
<sequence length="780" mass="86716">MADGTPRLPLAAETETADRLYIIDARNRVERRVLLDWIHATSGDQEPEWVSLAIADGDHALDLDQLKARLAGASERPVVPLRVAWRIPNFERDRALKLRHLIFGDPRQPGSLRARLILWRDRRRAQILVGEAATQAALKARFLAQTGGGDEGDGEFAGFVARQAGLALDVAERGIRGSRYKVPRFVADSLRTDPRFRAALADLSASLDRPVADLLREARPMMKEVIARPSALFLDLRARLDRMMFGGYAPAMEIDAVELAKLRGILREHPTCILFTHKTYIDGATPSRLLYESDMPMLHSFGGANLDFAVMGEFFRRSGMIFIRRSFQDQPVYKAVLRHYIAWLLAKRFPLSWAFEGTRSRLGKLMPPKYGLMKYVLDAAHATGTRDVHFVPFVTSFDLIRDVEEYAAEQTGRSKKPESLSWFLGYMKSLKEPSGRIRLDIGEPVVIDTAPAPDDKRALEKIAFAVAVEANRVTPLTVTSVMCLILLGTAPRGVTAAELLATIGAVTDWARARGIRLSRELESSDNAALSATVDTLVASGLLTRYEAGSENVYSIEPAKHPMASYYRNIIAHHFLDRAMIELALCELRDADSRDATAAFWAKIDRLRDLFKFEFFYPPRDEHRAALEAELERIDPVWDRRLASGDRGVAQLIRRCQPLVGHAILLPFAEAYSVVAEILARARPGDEVDEKALLDAALTEGKQAYLLRRISSEAAIGKLLFANGLSLMRHIGLADTATPDSLIARRALLIELRGLANVMESMRLTTLALADRLPTPGGSDA</sequence>
<evidence type="ECO:0000256" key="5">
    <source>
        <dbReference type="ARBA" id="ARBA00013432"/>
    </source>
</evidence>
<keyword evidence="7" id="KW-0472">Membrane</keyword>
<reference evidence="11 12" key="1">
    <citation type="journal article" date="2002" name="Int. J. Syst. Evol. Microbiol.">
        <title>Sphingopyxis witflariensis sp. nov., isolated from activated sludge.</title>
        <authorList>
            <person name="Kampfer P."/>
            <person name="Witzenberger R."/>
            <person name="Denner E.B."/>
            <person name="Busse H.J."/>
            <person name="Neef A."/>
        </authorList>
    </citation>
    <scope>NUCLEOTIDE SEQUENCE [LARGE SCALE GENOMIC DNA]</scope>
    <source>
        <strain evidence="11 12">DSM 14551</strain>
    </source>
</reference>
<evidence type="ECO:0000256" key="7">
    <source>
        <dbReference type="ARBA" id="ARBA00023136"/>
    </source>
</evidence>
<keyword evidence="8 11" id="KW-0012">Acyltransferase</keyword>
<proteinExistence type="inferred from homology"/>
<dbReference type="GO" id="GO:0004366">
    <property type="term" value="F:glycerol-3-phosphate O-acyltransferase activity"/>
    <property type="evidence" value="ECO:0007669"/>
    <property type="project" value="UniProtKB-EC"/>
</dbReference>
<dbReference type="RefSeq" id="WP_088473413.1">
    <property type="nucleotide sequence ID" value="NZ_NISJ01000008.1"/>
</dbReference>
<evidence type="ECO:0000256" key="8">
    <source>
        <dbReference type="ARBA" id="ARBA00023315"/>
    </source>
</evidence>
<dbReference type="AlphaFoldDB" id="A0A2D0AN95"/>
<keyword evidence="6 11" id="KW-0808">Transferase</keyword>
<dbReference type="InterPro" id="IPR002123">
    <property type="entry name" value="Plipid/glycerol_acylTrfase"/>
</dbReference>
<comment type="pathway">
    <text evidence="2">Phospholipid metabolism; CDP-diacylglycerol biosynthesis; CDP-diacylglycerol from sn-glycerol 3-phosphate: step 1/3.</text>
</comment>
<protein>
    <recommendedName>
        <fullName evidence="5">Glycerol-3-phosphate acyltransferase</fullName>
        <ecNumber evidence="4">2.3.1.15</ecNumber>
    </recommendedName>
</protein>
<evidence type="ECO:0000256" key="9">
    <source>
        <dbReference type="ARBA" id="ARBA00048427"/>
    </source>
</evidence>
<comment type="similarity">
    <text evidence="3">Belongs to the GPAT/DAPAT family.</text>
</comment>
<keyword evidence="12" id="KW-1185">Reference proteome</keyword>
<evidence type="ECO:0000313" key="12">
    <source>
        <dbReference type="Proteomes" id="UP000197097"/>
    </source>
</evidence>
<dbReference type="PANTHER" id="PTHR12563">
    <property type="entry name" value="GLYCEROL-3-PHOSPHATE ACYLTRANSFERASE"/>
    <property type="match status" value="1"/>
</dbReference>
<dbReference type="InterPro" id="IPR041728">
    <property type="entry name" value="GPAT/DHAPAT_LPLAT"/>
</dbReference>
<evidence type="ECO:0000313" key="11">
    <source>
        <dbReference type="EMBL" id="OWQ95083.1"/>
    </source>
</evidence>
<dbReference type="InterPro" id="IPR045520">
    <property type="entry name" value="GPAT/DHAPAT_C"/>
</dbReference>
<comment type="catalytic activity">
    <reaction evidence="9">
        <text>sn-glycerol 3-phosphate + an acyl-CoA = a 1-acyl-sn-glycero-3-phosphate + CoA</text>
        <dbReference type="Rhea" id="RHEA:15325"/>
        <dbReference type="ChEBI" id="CHEBI:57287"/>
        <dbReference type="ChEBI" id="CHEBI:57597"/>
        <dbReference type="ChEBI" id="CHEBI:57970"/>
        <dbReference type="ChEBI" id="CHEBI:58342"/>
        <dbReference type="EC" id="2.3.1.15"/>
    </reaction>
</comment>
<dbReference type="Pfam" id="PF01553">
    <property type="entry name" value="Acyltransferase"/>
    <property type="match status" value="1"/>
</dbReference>
<evidence type="ECO:0000259" key="10">
    <source>
        <dbReference type="SMART" id="SM00563"/>
    </source>
</evidence>
<comment type="caution">
    <text evidence="11">The sequence shown here is derived from an EMBL/GenBank/DDBJ whole genome shotgun (WGS) entry which is preliminary data.</text>
</comment>
<evidence type="ECO:0000256" key="1">
    <source>
        <dbReference type="ARBA" id="ARBA00004184"/>
    </source>
</evidence>
<accession>A0A2D0AN95</accession>
<dbReference type="InterPro" id="IPR022284">
    <property type="entry name" value="GPAT/DHAPAT"/>
</dbReference>
<dbReference type="EC" id="2.3.1.15" evidence="4"/>
<dbReference type="GO" id="GO:0012505">
    <property type="term" value="C:endomembrane system"/>
    <property type="evidence" value="ECO:0007669"/>
    <property type="project" value="UniProtKB-SubCell"/>
</dbReference>
<dbReference type="OrthoDB" id="335193at2"/>
<dbReference type="UniPathway" id="UPA00557">
    <property type="reaction ID" value="UER00612"/>
</dbReference>
<name>A0A2D0AN95_9SPHN</name>
<dbReference type="Proteomes" id="UP000197097">
    <property type="component" value="Unassembled WGS sequence"/>
</dbReference>
<dbReference type="PANTHER" id="PTHR12563:SF17">
    <property type="entry name" value="DIHYDROXYACETONE PHOSPHATE ACYLTRANSFERASE"/>
    <property type="match status" value="1"/>
</dbReference>
<comment type="subcellular location">
    <subcellularLocation>
        <location evidence="1">Endomembrane system</location>
        <topology evidence="1">Peripheral membrane protein</topology>
    </subcellularLocation>
</comment>
<evidence type="ECO:0000256" key="3">
    <source>
        <dbReference type="ARBA" id="ARBA00007937"/>
    </source>
</evidence>
<organism evidence="11 12">
    <name type="scientific">Sphingopyxis witflariensis</name>
    <dbReference type="NCBI Taxonomy" id="173675"/>
    <lineage>
        <taxon>Bacteria</taxon>
        <taxon>Pseudomonadati</taxon>
        <taxon>Pseudomonadota</taxon>
        <taxon>Alphaproteobacteria</taxon>
        <taxon>Sphingomonadales</taxon>
        <taxon>Sphingomonadaceae</taxon>
        <taxon>Sphingopyxis</taxon>
    </lineage>
</organism>
<dbReference type="Pfam" id="PF19277">
    <property type="entry name" value="GPAT_C"/>
    <property type="match status" value="1"/>
</dbReference>
<dbReference type="NCBIfam" id="NF002886">
    <property type="entry name" value="PRK03355.1"/>
    <property type="match status" value="1"/>
</dbReference>
<feature type="domain" description="Phospholipid/glycerol acyltransferase" evidence="10">
    <location>
        <begin position="271"/>
        <end position="398"/>
    </location>
</feature>